<keyword evidence="2" id="KW-0808">Transferase</keyword>
<dbReference type="OrthoDB" id="1395864at2"/>
<dbReference type="RefSeq" id="WP_073311575.1">
    <property type="nucleotide sequence ID" value="NZ_FQZI01000004.1"/>
</dbReference>
<dbReference type="PANTHER" id="PTHR12526:SF630">
    <property type="entry name" value="GLYCOSYLTRANSFERASE"/>
    <property type="match status" value="1"/>
</dbReference>
<dbReference type="SUPFAM" id="SSF53756">
    <property type="entry name" value="UDP-Glycosyltransferase/glycogen phosphorylase"/>
    <property type="match status" value="1"/>
</dbReference>
<organism evidence="2 3">
    <name type="scientific">Flavobacterium terrae</name>
    <dbReference type="NCBI Taxonomy" id="415425"/>
    <lineage>
        <taxon>Bacteria</taxon>
        <taxon>Pseudomonadati</taxon>
        <taxon>Bacteroidota</taxon>
        <taxon>Flavobacteriia</taxon>
        <taxon>Flavobacteriales</taxon>
        <taxon>Flavobacteriaceae</taxon>
        <taxon>Flavobacterium</taxon>
    </lineage>
</organism>
<evidence type="ECO:0000313" key="3">
    <source>
        <dbReference type="Proteomes" id="UP000184488"/>
    </source>
</evidence>
<dbReference type="GO" id="GO:0016757">
    <property type="term" value="F:glycosyltransferase activity"/>
    <property type="evidence" value="ECO:0007669"/>
    <property type="project" value="InterPro"/>
</dbReference>
<evidence type="ECO:0000259" key="1">
    <source>
        <dbReference type="Pfam" id="PF00534"/>
    </source>
</evidence>
<evidence type="ECO:0000313" key="2">
    <source>
        <dbReference type="EMBL" id="SHJ00030.1"/>
    </source>
</evidence>
<dbReference type="PANTHER" id="PTHR12526">
    <property type="entry name" value="GLYCOSYLTRANSFERASE"/>
    <property type="match status" value="1"/>
</dbReference>
<protein>
    <submittedName>
        <fullName evidence="2">Glycosyltransferase involved in cell wall bisynthesis</fullName>
    </submittedName>
</protein>
<dbReference type="CDD" id="cd03801">
    <property type="entry name" value="GT4_PimA-like"/>
    <property type="match status" value="1"/>
</dbReference>
<dbReference type="Gene3D" id="3.40.50.2000">
    <property type="entry name" value="Glycogen Phosphorylase B"/>
    <property type="match status" value="1"/>
</dbReference>
<proteinExistence type="predicted"/>
<dbReference type="STRING" id="415425.SAMN05444363_2294"/>
<sequence>MKRKKLVIISHTEHYKKENIITGWGATVNEVNFLADFWDNITHVACLYDLNSPKSALPYIKDNIEFVPIPPYGGKSFWDKLLIFFKIPAIIFTVLKSIKGATEVQLRLPTSIGIFLLPLFSILAFRKFTFWVKYAGNWEQINAPLSYRFQKWWLVQNFFKSKVTINGFWDKQPKNCISFENPCLNQDDLKNGKETSLLKTFNGPFTFCFIGRIDEAKGILECIDAIKKINFHLIEKVHFVGDGDLLAKCKDELSCLEDKVIFHGFLDKTGVHEILKISHFLLLPSKSEGFPKVIAEAACYGVLSIASDVGSIPHYINQSNGFLWNINSVEKYQNVLLKAICENSDILKEKSKTVLKLAESFTFDMYYENLENKILKS</sequence>
<dbReference type="AlphaFoldDB" id="A0A1M6FQQ5"/>
<dbReference type="Pfam" id="PF00534">
    <property type="entry name" value="Glycos_transf_1"/>
    <property type="match status" value="1"/>
</dbReference>
<dbReference type="InterPro" id="IPR001296">
    <property type="entry name" value="Glyco_trans_1"/>
</dbReference>
<dbReference type="EMBL" id="FQZI01000004">
    <property type="protein sequence ID" value="SHJ00030.1"/>
    <property type="molecule type" value="Genomic_DNA"/>
</dbReference>
<reference evidence="3" key="1">
    <citation type="submission" date="2016-11" db="EMBL/GenBank/DDBJ databases">
        <authorList>
            <person name="Varghese N."/>
            <person name="Submissions S."/>
        </authorList>
    </citation>
    <scope>NUCLEOTIDE SEQUENCE [LARGE SCALE GENOMIC DNA]</scope>
    <source>
        <strain evidence="3">DSM 18829</strain>
    </source>
</reference>
<keyword evidence="3" id="KW-1185">Reference proteome</keyword>
<feature type="domain" description="Glycosyl transferase family 1" evidence="1">
    <location>
        <begin position="202"/>
        <end position="340"/>
    </location>
</feature>
<name>A0A1M6FQQ5_9FLAO</name>
<dbReference type="Proteomes" id="UP000184488">
    <property type="component" value="Unassembled WGS sequence"/>
</dbReference>
<accession>A0A1M6FQQ5</accession>
<gene>
    <name evidence="2" type="ORF">SAMN05444363_2294</name>
</gene>